<sequence>MIGSSEINKMIRKKLTPVLKGSGFTKVNTRHNFSWLDDCIWVLDITAVGKYFSDVTGWPAMSIHVNLGIYYNFIPSIDDSIEVEENGKFSPKSHQCHLQLELLSTLDQDRYISSLSNAAEQKRKDLWWIEPDGSNLEEVIENVRQSFLTEGIDWLIKNTDIAQAFREIEKEHNCLDKYFKAQHMAAYLNLNSKFAGYEDLYAREKKRLHGNLNS</sequence>
<dbReference type="RefSeq" id="WP_058380825.1">
    <property type="nucleotide sequence ID" value="NZ_CP013659.2"/>
</dbReference>
<dbReference type="OrthoDB" id="2880982at2"/>
<dbReference type="Proteomes" id="UP000067683">
    <property type="component" value="Chromosome"/>
</dbReference>
<evidence type="ECO:0008006" key="3">
    <source>
        <dbReference type="Google" id="ProtNLM"/>
    </source>
</evidence>
<evidence type="ECO:0000313" key="2">
    <source>
        <dbReference type="Proteomes" id="UP000067683"/>
    </source>
</evidence>
<name>A0A0U2ZAF6_9BACL</name>
<dbReference type="Pfam" id="PF14137">
    <property type="entry name" value="DUF4304"/>
    <property type="match status" value="1"/>
</dbReference>
<dbReference type="KEGG" id="prt:AUC31_02085"/>
<reference evidence="1" key="1">
    <citation type="submission" date="2016-01" db="EMBL/GenBank/DDBJ databases">
        <title>Complete genome of Planococcus rifietoensis type strain M8.</title>
        <authorList>
            <person name="See-Too W.S."/>
        </authorList>
    </citation>
    <scope>NUCLEOTIDE SEQUENCE [LARGE SCALE GENOMIC DNA]</scope>
    <source>
        <strain evidence="1">M8</strain>
    </source>
</reference>
<accession>A0A0U2ZAF6</accession>
<gene>
    <name evidence="1" type="ORF">AUC31_02085</name>
</gene>
<evidence type="ECO:0000313" key="1">
    <source>
        <dbReference type="EMBL" id="ALS74117.1"/>
    </source>
</evidence>
<dbReference type="InterPro" id="IPR025412">
    <property type="entry name" value="DUF4304"/>
</dbReference>
<organism evidence="1 2">
    <name type="scientific">Planococcus rifietoensis</name>
    <dbReference type="NCBI Taxonomy" id="200991"/>
    <lineage>
        <taxon>Bacteria</taxon>
        <taxon>Bacillati</taxon>
        <taxon>Bacillota</taxon>
        <taxon>Bacilli</taxon>
        <taxon>Bacillales</taxon>
        <taxon>Caryophanaceae</taxon>
        <taxon>Planococcus</taxon>
    </lineage>
</organism>
<keyword evidence="2" id="KW-1185">Reference proteome</keyword>
<dbReference type="EMBL" id="CP013659">
    <property type="protein sequence ID" value="ALS74117.1"/>
    <property type="molecule type" value="Genomic_DNA"/>
</dbReference>
<dbReference type="AlphaFoldDB" id="A0A0U2ZAF6"/>
<proteinExistence type="predicted"/>
<protein>
    <recommendedName>
        <fullName evidence="3">DUF4304 domain-containing protein</fullName>
    </recommendedName>
</protein>